<evidence type="ECO:0000313" key="6">
    <source>
        <dbReference type="EMBL" id="OTG11375.1"/>
    </source>
</evidence>
<feature type="compositionally biased region" description="Polar residues" evidence="3">
    <location>
        <begin position="71"/>
        <end position="80"/>
    </location>
</feature>
<sequence>MASRQGSVVAQMMDPMGTLFGSVHEKQNETGSMIFPNFGSMFHGEQHKADNWDVESNHEKGNLSVDETNDNVKSPRNSTGVDKDMIAPVSRSMLNADINECDDKSNLHCFGRCIIINIAGSYNCTCWPGYTGDANIPDGCRPISNGSKFTVMVFTLGASSVWFPGNIIGGHWNFLWHNVAYPFGIGVGSGCSIDESFDLTCNTTYDPPKLFTLVQLFDLRLFCLDCFLM</sequence>
<keyword evidence="6" id="KW-0418">Kinase</keyword>
<reference evidence="6" key="2">
    <citation type="submission" date="2017-02" db="EMBL/GenBank/DDBJ databases">
        <title>Sunflower complete genome.</title>
        <authorList>
            <person name="Langlade N."/>
            <person name="Munos S."/>
        </authorList>
    </citation>
    <scope>NUCLEOTIDE SEQUENCE [LARGE SCALE GENOMIC DNA]</scope>
    <source>
        <tissue evidence="6">Leaves</tissue>
    </source>
</reference>
<evidence type="ECO:0000313" key="5">
    <source>
        <dbReference type="EMBL" id="KAF5786257.1"/>
    </source>
</evidence>
<dbReference type="Gramene" id="mRNA:HanXRQr2_Chr10g0438671">
    <property type="protein sequence ID" value="mRNA:HanXRQr2_Chr10g0438671"/>
    <property type="gene ID" value="HanXRQr2_Chr10g0438671"/>
</dbReference>
<dbReference type="InterPro" id="IPR001881">
    <property type="entry name" value="EGF-like_Ca-bd_dom"/>
</dbReference>
<feature type="domain" description="EGF-like" evidence="4">
    <location>
        <begin position="97"/>
        <end position="136"/>
    </location>
</feature>
<reference evidence="5" key="3">
    <citation type="submission" date="2020-06" db="EMBL/GenBank/DDBJ databases">
        <title>Helianthus annuus Genome sequencing and assembly Release 2.</title>
        <authorList>
            <person name="Gouzy J."/>
            <person name="Langlade N."/>
            <person name="Munos S."/>
        </authorList>
    </citation>
    <scope>NUCLEOTIDE SEQUENCE</scope>
    <source>
        <tissue evidence="5">Leaves</tissue>
    </source>
</reference>
<dbReference type="AlphaFoldDB" id="A0A251TJP9"/>
<evidence type="ECO:0000259" key="4">
    <source>
        <dbReference type="PROSITE" id="PS50026"/>
    </source>
</evidence>
<dbReference type="CDD" id="cd00054">
    <property type="entry name" value="EGF_CA"/>
    <property type="match status" value="1"/>
</dbReference>
<evidence type="ECO:0000256" key="2">
    <source>
        <dbReference type="PROSITE-ProRule" id="PRU00076"/>
    </source>
</evidence>
<keyword evidence="7" id="KW-1185">Reference proteome</keyword>
<keyword evidence="6" id="KW-0808">Transferase</keyword>
<feature type="region of interest" description="Disordered" evidence="3">
    <location>
        <begin position="60"/>
        <end position="82"/>
    </location>
</feature>
<dbReference type="Proteomes" id="UP000215914">
    <property type="component" value="Chromosome 10"/>
</dbReference>
<gene>
    <name evidence="6" type="ORF">HannXRQ_Chr10g0298021</name>
    <name evidence="5" type="ORF">HanXRQr2_Chr10g0438671</name>
</gene>
<keyword evidence="1" id="KW-1015">Disulfide bond</keyword>
<name>A0A251TJP9_HELAN</name>
<dbReference type="SMART" id="SM00179">
    <property type="entry name" value="EGF_CA"/>
    <property type="match status" value="1"/>
</dbReference>
<protein>
    <submittedName>
        <fullName evidence="5">EGF-like domain, wall-associated receptor kinase, galacturonan-binding protein</fullName>
    </submittedName>
    <submittedName>
        <fullName evidence="6">Putative EGF-like domain, Wall-associated receptor kinase, galacturonan-binding domain protein</fullName>
    </submittedName>
</protein>
<keyword evidence="6" id="KW-0675">Receptor</keyword>
<organism evidence="6 7">
    <name type="scientific">Helianthus annuus</name>
    <name type="common">Common sunflower</name>
    <dbReference type="NCBI Taxonomy" id="4232"/>
    <lineage>
        <taxon>Eukaryota</taxon>
        <taxon>Viridiplantae</taxon>
        <taxon>Streptophyta</taxon>
        <taxon>Embryophyta</taxon>
        <taxon>Tracheophyta</taxon>
        <taxon>Spermatophyta</taxon>
        <taxon>Magnoliopsida</taxon>
        <taxon>eudicotyledons</taxon>
        <taxon>Gunneridae</taxon>
        <taxon>Pentapetalae</taxon>
        <taxon>asterids</taxon>
        <taxon>campanulids</taxon>
        <taxon>Asterales</taxon>
        <taxon>Asteraceae</taxon>
        <taxon>Asteroideae</taxon>
        <taxon>Heliantheae alliance</taxon>
        <taxon>Heliantheae</taxon>
        <taxon>Helianthus</taxon>
    </lineage>
</organism>
<accession>A0A251TJP9</accession>
<dbReference type="SUPFAM" id="SSF57196">
    <property type="entry name" value="EGF/Laminin"/>
    <property type="match status" value="1"/>
</dbReference>
<comment type="caution">
    <text evidence="2">Lacks conserved residue(s) required for the propagation of feature annotation.</text>
</comment>
<dbReference type="PROSITE" id="PS50026">
    <property type="entry name" value="EGF_3"/>
    <property type="match status" value="1"/>
</dbReference>
<evidence type="ECO:0000256" key="1">
    <source>
        <dbReference type="ARBA" id="ARBA00023157"/>
    </source>
</evidence>
<dbReference type="Gene3D" id="2.10.25.10">
    <property type="entry name" value="Laminin"/>
    <property type="match status" value="1"/>
</dbReference>
<reference evidence="5 7" key="1">
    <citation type="journal article" date="2017" name="Nature">
        <title>The sunflower genome provides insights into oil metabolism, flowering and Asterid evolution.</title>
        <authorList>
            <person name="Badouin H."/>
            <person name="Gouzy J."/>
            <person name="Grassa C.J."/>
            <person name="Murat F."/>
            <person name="Staton S.E."/>
            <person name="Cottret L."/>
            <person name="Lelandais-Briere C."/>
            <person name="Owens G.L."/>
            <person name="Carrere S."/>
            <person name="Mayjonade B."/>
            <person name="Legrand L."/>
            <person name="Gill N."/>
            <person name="Kane N.C."/>
            <person name="Bowers J.E."/>
            <person name="Hubner S."/>
            <person name="Bellec A."/>
            <person name="Berard A."/>
            <person name="Berges H."/>
            <person name="Blanchet N."/>
            <person name="Boniface M.C."/>
            <person name="Brunel D."/>
            <person name="Catrice O."/>
            <person name="Chaidir N."/>
            <person name="Claudel C."/>
            <person name="Donnadieu C."/>
            <person name="Faraut T."/>
            <person name="Fievet G."/>
            <person name="Helmstetter N."/>
            <person name="King M."/>
            <person name="Knapp S.J."/>
            <person name="Lai Z."/>
            <person name="Le Paslier M.C."/>
            <person name="Lippi Y."/>
            <person name="Lorenzon L."/>
            <person name="Mandel J.R."/>
            <person name="Marage G."/>
            <person name="Marchand G."/>
            <person name="Marquand E."/>
            <person name="Bret-Mestries E."/>
            <person name="Morien E."/>
            <person name="Nambeesan S."/>
            <person name="Nguyen T."/>
            <person name="Pegot-Espagnet P."/>
            <person name="Pouilly N."/>
            <person name="Raftis F."/>
            <person name="Sallet E."/>
            <person name="Schiex T."/>
            <person name="Thomas J."/>
            <person name="Vandecasteele C."/>
            <person name="Vares D."/>
            <person name="Vear F."/>
            <person name="Vautrin S."/>
            <person name="Crespi M."/>
            <person name="Mangin B."/>
            <person name="Burke J.M."/>
            <person name="Salse J."/>
            <person name="Munos S."/>
            <person name="Vincourt P."/>
            <person name="Rieseberg L.H."/>
            <person name="Langlade N.B."/>
        </authorList>
    </citation>
    <scope>NUCLEOTIDE SEQUENCE [LARGE SCALE GENOMIC DNA]</scope>
    <source>
        <strain evidence="7">cv. SF193</strain>
        <tissue evidence="5">Leaves</tissue>
    </source>
</reference>
<keyword evidence="2" id="KW-0245">EGF-like domain</keyword>
<evidence type="ECO:0000256" key="3">
    <source>
        <dbReference type="SAM" id="MobiDB-lite"/>
    </source>
</evidence>
<dbReference type="GO" id="GO:0005509">
    <property type="term" value="F:calcium ion binding"/>
    <property type="evidence" value="ECO:0007669"/>
    <property type="project" value="InterPro"/>
</dbReference>
<dbReference type="EMBL" id="CM007899">
    <property type="protein sequence ID" value="OTG11375.1"/>
    <property type="molecule type" value="Genomic_DNA"/>
</dbReference>
<evidence type="ECO:0000313" key="7">
    <source>
        <dbReference type="Proteomes" id="UP000215914"/>
    </source>
</evidence>
<dbReference type="InParanoid" id="A0A251TJP9"/>
<dbReference type="EMBL" id="MNCJ02000325">
    <property type="protein sequence ID" value="KAF5786257.1"/>
    <property type="molecule type" value="Genomic_DNA"/>
</dbReference>
<proteinExistence type="predicted"/>
<dbReference type="InterPro" id="IPR000742">
    <property type="entry name" value="EGF"/>
</dbReference>
<dbReference type="PANTHER" id="PTHR33491">
    <property type="entry name" value="OSJNBA0016N04.9 PROTEIN"/>
    <property type="match status" value="1"/>
</dbReference>
<dbReference type="GO" id="GO:0016301">
    <property type="term" value="F:kinase activity"/>
    <property type="evidence" value="ECO:0007669"/>
    <property type="project" value="UniProtKB-KW"/>
</dbReference>